<name>A0A7W4W7Z7_9GAMM</name>
<feature type="region of interest" description="Disordered" evidence="13">
    <location>
        <begin position="1"/>
        <end position="21"/>
    </location>
</feature>
<dbReference type="GO" id="GO:0009279">
    <property type="term" value="C:cell outer membrane"/>
    <property type="evidence" value="ECO:0007669"/>
    <property type="project" value="UniProtKB-SubCell"/>
</dbReference>
<proteinExistence type="inferred from homology"/>
<dbReference type="SUPFAM" id="SSF56935">
    <property type="entry name" value="Porins"/>
    <property type="match status" value="1"/>
</dbReference>
<dbReference type="InterPro" id="IPR000531">
    <property type="entry name" value="Beta-barrel_TonB"/>
</dbReference>
<keyword evidence="6" id="KW-0408">Iron</keyword>
<evidence type="ECO:0000256" key="10">
    <source>
        <dbReference type="ARBA" id="ARBA00023237"/>
    </source>
</evidence>
<accession>A0A7W4W7Z7</accession>
<dbReference type="EMBL" id="JACHWY010000003">
    <property type="protein sequence ID" value="MBB3048569.1"/>
    <property type="molecule type" value="Genomic_DNA"/>
</dbReference>
<evidence type="ECO:0000259" key="15">
    <source>
        <dbReference type="Pfam" id="PF07715"/>
    </source>
</evidence>
<evidence type="ECO:0000256" key="6">
    <source>
        <dbReference type="ARBA" id="ARBA00023004"/>
    </source>
</evidence>
<evidence type="ECO:0000256" key="5">
    <source>
        <dbReference type="ARBA" id="ARBA00022692"/>
    </source>
</evidence>
<comment type="similarity">
    <text evidence="11 12">Belongs to the TonB-dependent receptor family.</text>
</comment>
<dbReference type="PANTHER" id="PTHR32552">
    <property type="entry name" value="FERRICHROME IRON RECEPTOR-RELATED"/>
    <property type="match status" value="1"/>
</dbReference>
<dbReference type="AlphaFoldDB" id="A0A7W4W7Z7"/>
<keyword evidence="3 11" id="KW-1134">Transmembrane beta strand</keyword>
<evidence type="ECO:0000256" key="7">
    <source>
        <dbReference type="ARBA" id="ARBA00023065"/>
    </source>
</evidence>
<sequence length="821" mass="90327">MSGLALAQTQPAAEQGASREASTKVSLEEVYVTARRREESLQETPVAVSALGADALAEAGVSSITDLQQLVPGLQFGESGSKTPAIFIRGIGQREASAVLDPGVGVYLNGIFLARQDTQLLDTVDTQSIQVLRGPQGTLFGKNNTGGAMLVNTRAANLFESEFGATVKAGNFGRQDVKLYGNLPLLEDKMATRFGISSKRFDGDIENADGETFGDEDRLALSLRTQWQVSDQFGMDLFAYWSRQSERSTPLNCILQNPEANIVQLIYPNQPAFSDSCAASERAADKHEITVNSDDSIIAMQSTMLALTLTWDFFDYEIKSISAWSHQYDIERNDDQDGTSIHVIDNGTRALNDVLRADGEEIRDEKRDQFSQELQIVGSAFDDRLSYTVGAFASLERIDDNPFAQVIGPKGLAGIDPSTVSDAIIPGLPSAGDGFVFPLTTLFGGFSSLENKSWAVFSQFTWSITDTVQLTMGGRYTFEERERALTLVDIDEQTYGQRIGASYIDQAGFYTPITRAQFDQIGRNLPDLPVDVREDADVRSEEWSNFTPAVTLSVQASEDWLEVMNLDSALWYATYSEGFKAGGFEPRGPELVAFDPEEVVNYELGVKLDSLDSTLRFNAAAYVMDYTDIHVRVAEQGERISDIFLFLTNAGEATIQGVEMETTFLLGNWVFSASANYTDASYDEYTATIVTPGQGESVVDRSDEPFALVPETSYSFTAQYNWMSSVGLIVPRLSLYHRDELFTGIDFLAVEYESSTVDALTLVNARLNYFPSEKFRVAAYVDNLTDEEYFKSGFAVSALLGAATLVQGTSRTIGMEFSYDF</sequence>
<evidence type="ECO:0000256" key="13">
    <source>
        <dbReference type="SAM" id="MobiDB-lite"/>
    </source>
</evidence>
<dbReference type="InterPro" id="IPR036942">
    <property type="entry name" value="Beta-barrel_TonB_sf"/>
</dbReference>
<keyword evidence="2 11" id="KW-0813">Transport</keyword>
<evidence type="ECO:0000313" key="16">
    <source>
        <dbReference type="EMBL" id="MBB3048569.1"/>
    </source>
</evidence>
<evidence type="ECO:0000256" key="2">
    <source>
        <dbReference type="ARBA" id="ARBA00022448"/>
    </source>
</evidence>
<evidence type="ECO:0000256" key="3">
    <source>
        <dbReference type="ARBA" id="ARBA00022452"/>
    </source>
</evidence>
<evidence type="ECO:0000256" key="1">
    <source>
        <dbReference type="ARBA" id="ARBA00004571"/>
    </source>
</evidence>
<dbReference type="PANTHER" id="PTHR32552:SF81">
    <property type="entry name" value="TONB-DEPENDENT OUTER MEMBRANE RECEPTOR"/>
    <property type="match status" value="1"/>
</dbReference>
<keyword evidence="8 12" id="KW-0798">TonB box</keyword>
<evidence type="ECO:0000256" key="12">
    <source>
        <dbReference type="RuleBase" id="RU003357"/>
    </source>
</evidence>
<dbReference type="PROSITE" id="PS52016">
    <property type="entry name" value="TONB_DEPENDENT_REC_3"/>
    <property type="match status" value="1"/>
</dbReference>
<keyword evidence="17" id="KW-1185">Reference proteome</keyword>
<dbReference type="GO" id="GO:0006826">
    <property type="term" value="P:iron ion transport"/>
    <property type="evidence" value="ECO:0007669"/>
    <property type="project" value="UniProtKB-KW"/>
</dbReference>
<keyword evidence="4" id="KW-0410">Iron transport</keyword>
<dbReference type="Pfam" id="PF07715">
    <property type="entry name" value="Plug"/>
    <property type="match status" value="1"/>
</dbReference>
<dbReference type="InterPro" id="IPR039426">
    <property type="entry name" value="TonB-dep_rcpt-like"/>
</dbReference>
<dbReference type="RefSeq" id="WP_183411350.1">
    <property type="nucleotide sequence ID" value="NZ_JACHWY010000003.1"/>
</dbReference>
<keyword evidence="9 11" id="KW-0472">Membrane</keyword>
<evidence type="ECO:0000259" key="14">
    <source>
        <dbReference type="Pfam" id="PF00593"/>
    </source>
</evidence>
<dbReference type="InterPro" id="IPR012910">
    <property type="entry name" value="Plug_dom"/>
</dbReference>
<dbReference type="Gene3D" id="2.40.170.20">
    <property type="entry name" value="TonB-dependent receptor, beta-barrel domain"/>
    <property type="match status" value="1"/>
</dbReference>
<keyword evidence="5 11" id="KW-0812">Transmembrane</keyword>
<feature type="domain" description="TonB-dependent receptor-like beta-barrel" evidence="14">
    <location>
        <begin position="302"/>
        <end position="784"/>
    </location>
</feature>
<comment type="caution">
    <text evidence="16">The sequence shown here is derived from an EMBL/GenBank/DDBJ whole genome shotgun (WGS) entry which is preliminary data.</text>
</comment>
<gene>
    <name evidence="16" type="ORF">FHR99_002843</name>
</gene>
<keyword evidence="10 11" id="KW-0998">Cell outer membrane</keyword>
<feature type="domain" description="TonB-dependent receptor plug" evidence="15">
    <location>
        <begin position="41"/>
        <end position="148"/>
    </location>
</feature>
<comment type="subcellular location">
    <subcellularLocation>
        <location evidence="1 11">Cell outer membrane</location>
        <topology evidence="1 11">Multi-pass membrane protein</topology>
    </subcellularLocation>
</comment>
<evidence type="ECO:0000256" key="11">
    <source>
        <dbReference type="PROSITE-ProRule" id="PRU01360"/>
    </source>
</evidence>
<evidence type="ECO:0000313" key="17">
    <source>
        <dbReference type="Proteomes" id="UP000537130"/>
    </source>
</evidence>
<protein>
    <submittedName>
        <fullName evidence="16">Outer membrane receptor protein involved in Fe transport</fullName>
    </submittedName>
</protein>
<evidence type="ECO:0000256" key="9">
    <source>
        <dbReference type="ARBA" id="ARBA00023136"/>
    </source>
</evidence>
<organism evidence="16 17">
    <name type="scientific">Litorivivens lipolytica</name>
    <dbReference type="NCBI Taxonomy" id="1524264"/>
    <lineage>
        <taxon>Bacteria</taxon>
        <taxon>Pseudomonadati</taxon>
        <taxon>Pseudomonadota</taxon>
        <taxon>Gammaproteobacteria</taxon>
        <taxon>Litorivivens</taxon>
    </lineage>
</organism>
<evidence type="ECO:0000256" key="8">
    <source>
        <dbReference type="ARBA" id="ARBA00023077"/>
    </source>
</evidence>
<dbReference type="Pfam" id="PF00593">
    <property type="entry name" value="TonB_dep_Rec_b-barrel"/>
    <property type="match status" value="1"/>
</dbReference>
<keyword evidence="7" id="KW-0406">Ion transport</keyword>
<evidence type="ECO:0000256" key="4">
    <source>
        <dbReference type="ARBA" id="ARBA00022496"/>
    </source>
</evidence>
<keyword evidence="16" id="KW-0675">Receptor</keyword>
<reference evidence="16 17" key="1">
    <citation type="submission" date="2020-08" db="EMBL/GenBank/DDBJ databases">
        <title>Genomic Encyclopedia of Type Strains, Phase III (KMG-III): the genomes of soil and plant-associated and newly described type strains.</title>
        <authorList>
            <person name="Whitman W."/>
        </authorList>
    </citation>
    <scope>NUCLEOTIDE SEQUENCE [LARGE SCALE GENOMIC DNA]</scope>
    <source>
        <strain evidence="16 17">CECT 8654</strain>
    </source>
</reference>
<dbReference type="Proteomes" id="UP000537130">
    <property type="component" value="Unassembled WGS sequence"/>
</dbReference>